<dbReference type="Proteomes" id="UP000002363">
    <property type="component" value="Chromosome"/>
</dbReference>
<proteinExistence type="predicted"/>
<keyword evidence="2" id="KW-1185">Reference proteome</keyword>
<evidence type="ECO:0000313" key="2">
    <source>
        <dbReference type="Proteomes" id="UP000002363"/>
    </source>
</evidence>
<gene>
    <name evidence="1" type="ordered locus">ECL_02917</name>
</gene>
<dbReference type="EnsemblBacteria" id="ADF62453">
    <property type="protein sequence ID" value="ADF62453"/>
    <property type="gene ID" value="ECL_02917"/>
</dbReference>
<dbReference type="HOGENOM" id="CLU_2878781_0_0_6"/>
<dbReference type="STRING" id="716541.ECL_02917"/>
<dbReference type="EMBL" id="CP001918">
    <property type="protein sequence ID" value="ADF62453.1"/>
    <property type="molecule type" value="Genomic_DNA"/>
</dbReference>
<dbReference type="AlphaFoldDB" id="A0A0H3CMQ9"/>
<organism evidence="1 2">
    <name type="scientific">Enterobacter cloacae subsp. cloacae (strain ATCC 13047 / DSM 30054 / NBRC 13535 / NCTC 10005 / WDCM 00083 / NCDC 279-56)</name>
    <dbReference type="NCBI Taxonomy" id="716541"/>
    <lineage>
        <taxon>Bacteria</taxon>
        <taxon>Pseudomonadati</taxon>
        <taxon>Pseudomonadota</taxon>
        <taxon>Gammaproteobacteria</taxon>
        <taxon>Enterobacterales</taxon>
        <taxon>Enterobacteriaceae</taxon>
        <taxon>Enterobacter</taxon>
        <taxon>Enterobacter cloacae complex</taxon>
    </lineage>
</organism>
<evidence type="ECO:0000313" key="1">
    <source>
        <dbReference type="EMBL" id="ADF62453.1"/>
    </source>
</evidence>
<protein>
    <submittedName>
        <fullName evidence="1">Uncharacterized protein</fullName>
    </submittedName>
</protein>
<dbReference type="KEGG" id="enc:ECL_02917"/>
<name>A0A0H3CMQ9_ENTCC</name>
<accession>A0A0H3CMQ9</accession>
<sequence length="73" mass="8194">MKYGATVELLLKKNQGKSVKWISVAGFIACQIRNNLDECNGVDAQYEYLATEILCDLNKITDSGNVLLQERSR</sequence>
<reference evidence="1 2" key="1">
    <citation type="journal article" date="2010" name="J. Bacteriol.">
        <title>Complete genome sequence of Enterobacter cloacae subsp. cloacae type strain ATCC 13047.</title>
        <authorList>
            <person name="Ren Y."/>
            <person name="Ren Y."/>
            <person name="Zhou Z."/>
            <person name="Guo X."/>
            <person name="Li Y."/>
            <person name="Feng L."/>
            <person name="Wang L."/>
        </authorList>
    </citation>
    <scope>NUCLEOTIDE SEQUENCE [LARGE SCALE GENOMIC DNA]</scope>
    <source>
        <strain evidence="2">ATCC 13047 / DSM 30054 / NBRC 13535 / NCTC 10005 / WDCM 00083 / NCDC 279-56</strain>
    </source>
</reference>